<dbReference type="InterPro" id="IPR050560">
    <property type="entry name" value="MYB_TF"/>
</dbReference>
<keyword evidence="2" id="KW-0238">DNA-binding</keyword>
<feature type="domain" description="Myb-like" evidence="4">
    <location>
        <begin position="1"/>
        <end position="46"/>
    </location>
</feature>
<name>K8FEZ8_9CHLO</name>
<reference evidence="6 7" key="1">
    <citation type="submission" date="2011-10" db="EMBL/GenBank/DDBJ databases">
        <authorList>
            <person name="Genoscope - CEA"/>
        </authorList>
    </citation>
    <scope>NUCLEOTIDE SEQUENCE [LARGE SCALE GENOMIC DNA]</scope>
    <source>
        <strain evidence="6 7">RCC 1105</strain>
    </source>
</reference>
<dbReference type="FunFam" id="1.10.10.60:FF:000010">
    <property type="entry name" value="Transcriptional activator Myb isoform A"/>
    <property type="match status" value="1"/>
</dbReference>
<dbReference type="SUPFAM" id="SSF46689">
    <property type="entry name" value="Homeodomain-like"/>
    <property type="match status" value="1"/>
</dbReference>
<dbReference type="OrthoDB" id="2143914at2759"/>
<feature type="region of interest" description="Disordered" evidence="3">
    <location>
        <begin position="388"/>
        <end position="411"/>
    </location>
</feature>
<evidence type="ECO:0000256" key="3">
    <source>
        <dbReference type="SAM" id="MobiDB-lite"/>
    </source>
</evidence>
<feature type="compositionally biased region" description="Polar residues" evidence="3">
    <location>
        <begin position="390"/>
        <end position="404"/>
    </location>
</feature>
<dbReference type="RefSeq" id="XP_007511146.1">
    <property type="nucleotide sequence ID" value="XM_007511084.1"/>
</dbReference>
<dbReference type="eggNOG" id="KOG0048">
    <property type="taxonomic scope" value="Eukaryota"/>
</dbReference>
<feature type="domain" description="HTH myb-type" evidence="5">
    <location>
        <begin position="56"/>
        <end position="102"/>
    </location>
</feature>
<feature type="compositionally biased region" description="Low complexity" evidence="3">
    <location>
        <begin position="116"/>
        <end position="125"/>
    </location>
</feature>
<evidence type="ECO:0000313" key="7">
    <source>
        <dbReference type="Proteomes" id="UP000198341"/>
    </source>
</evidence>
<feature type="region of interest" description="Disordered" evidence="3">
    <location>
        <begin position="100"/>
        <end position="169"/>
    </location>
</feature>
<dbReference type="CDD" id="cd00167">
    <property type="entry name" value="SANT"/>
    <property type="match status" value="2"/>
</dbReference>
<dbReference type="AlphaFoldDB" id="K8FEZ8"/>
<protein>
    <submittedName>
        <fullName evidence="6">Uncharacterized protein</fullName>
    </submittedName>
</protein>
<dbReference type="PANTHER" id="PTHR45614:SF76">
    <property type="entry name" value="TRANSCRIPTION FACTOR MYB124"/>
    <property type="match status" value="1"/>
</dbReference>
<dbReference type="InterPro" id="IPR001005">
    <property type="entry name" value="SANT/Myb"/>
</dbReference>
<dbReference type="GeneID" id="19013537"/>
<dbReference type="Proteomes" id="UP000198341">
    <property type="component" value="Chromosome 9"/>
</dbReference>
<feature type="domain" description="HTH myb-type" evidence="5">
    <location>
        <begin position="1"/>
        <end position="50"/>
    </location>
</feature>
<feature type="compositionally biased region" description="Basic and acidic residues" evidence="3">
    <location>
        <begin position="126"/>
        <end position="144"/>
    </location>
</feature>
<dbReference type="EMBL" id="FO082270">
    <property type="protein sequence ID" value="CCO66706.1"/>
    <property type="molecule type" value="Genomic_DNA"/>
</dbReference>
<evidence type="ECO:0000256" key="1">
    <source>
        <dbReference type="ARBA" id="ARBA00022737"/>
    </source>
</evidence>
<gene>
    <name evidence="6" type="ORF">Bathy09g00300</name>
</gene>
<dbReference type="GO" id="GO:0000978">
    <property type="term" value="F:RNA polymerase II cis-regulatory region sequence-specific DNA binding"/>
    <property type="evidence" value="ECO:0007669"/>
    <property type="project" value="TreeGrafter"/>
</dbReference>
<dbReference type="Pfam" id="PF00249">
    <property type="entry name" value="Myb_DNA-binding"/>
    <property type="match status" value="2"/>
</dbReference>
<dbReference type="PANTHER" id="PTHR45614">
    <property type="entry name" value="MYB PROTEIN-RELATED"/>
    <property type="match status" value="1"/>
</dbReference>
<evidence type="ECO:0000313" key="6">
    <source>
        <dbReference type="EMBL" id="CCO66706.1"/>
    </source>
</evidence>
<evidence type="ECO:0000256" key="2">
    <source>
        <dbReference type="ARBA" id="ARBA00023125"/>
    </source>
</evidence>
<dbReference type="GO" id="GO:0000981">
    <property type="term" value="F:DNA-binding transcription factor activity, RNA polymerase II-specific"/>
    <property type="evidence" value="ECO:0007669"/>
    <property type="project" value="TreeGrafter"/>
</dbReference>
<dbReference type="STRING" id="41875.K8FEZ8"/>
<organism evidence="6 7">
    <name type="scientific">Bathycoccus prasinos</name>
    <dbReference type="NCBI Taxonomy" id="41875"/>
    <lineage>
        <taxon>Eukaryota</taxon>
        <taxon>Viridiplantae</taxon>
        <taxon>Chlorophyta</taxon>
        <taxon>Mamiellophyceae</taxon>
        <taxon>Mamiellales</taxon>
        <taxon>Bathycoccaceae</taxon>
        <taxon>Bathycoccus</taxon>
    </lineage>
</organism>
<evidence type="ECO:0000259" key="4">
    <source>
        <dbReference type="PROSITE" id="PS50090"/>
    </source>
</evidence>
<proteinExistence type="predicted"/>
<dbReference type="PROSITE" id="PS51294">
    <property type="entry name" value="HTH_MYB"/>
    <property type="match status" value="2"/>
</dbReference>
<feature type="domain" description="Myb-like" evidence="4">
    <location>
        <begin position="48"/>
        <end position="98"/>
    </location>
</feature>
<dbReference type="GO" id="GO:0005634">
    <property type="term" value="C:nucleus"/>
    <property type="evidence" value="ECO:0007669"/>
    <property type="project" value="TreeGrafter"/>
</dbReference>
<dbReference type="InterPro" id="IPR017930">
    <property type="entry name" value="Myb_dom"/>
</dbReference>
<keyword evidence="7" id="KW-1185">Reference proteome</keyword>
<dbReference type="KEGG" id="bpg:Bathy09g00300"/>
<evidence type="ECO:0000259" key="5">
    <source>
        <dbReference type="PROSITE" id="PS51294"/>
    </source>
</evidence>
<dbReference type="InterPro" id="IPR009057">
    <property type="entry name" value="Homeodomain-like_sf"/>
</dbReference>
<sequence length="411" mass="44263">MAWTEEEDEQLRKLVAEFGPKKWVFVASKMENKGGKQCRRRWQNYLNCDNNKQGGWSPEEDEVLMREHKIVGNKWTEIAKAVGGRTDNAVKNRYAALMTKQSGGTASGGVKKKKPPTTTMPTTSPEKAENKDNKTNKAEIKDNKTNTVAKKMMKNKDEKKAPASVAKKPTGATLAKAAAAHMKGGPSGVGLKKLDIKGGRGGPPGSTLSPFKGSDKWFKPSLSSLKVPSSSRFNGNGTTPGILDFSPLVNTPNFNLLTGAELELLKELNASFSPTASEAAFGFNTLTSDKHIGSGLPNMAPESPVLDMHQVLKWIIAVTPRGDEAGTKATPFAGVQPPPLSSKQAEFLKSSLEERLKTVHDAPTGDLPPNIPAFSKDELNTLLSALGETPRTTGRNSAMLSRLQNPFGRAT</sequence>
<accession>K8FEZ8</accession>
<dbReference type="SMART" id="SM00717">
    <property type="entry name" value="SANT"/>
    <property type="match status" value="2"/>
</dbReference>
<keyword evidence="1" id="KW-0677">Repeat</keyword>
<dbReference type="PROSITE" id="PS50090">
    <property type="entry name" value="MYB_LIKE"/>
    <property type="match status" value="2"/>
</dbReference>
<dbReference type="Gene3D" id="1.10.10.60">
    <property type="entry name" value="Homeodomain-like"/>
    <property type="match status" value="2"/>
</dbReference>